<comment type="subunit">
    <text evidence="4">Heterodimer of SbcC and SbcD.</text>
</comment>
<protein>
    <recommendedName>
        <fullName evidence="4">Nuclease SbcCD subunit D</fullName>
    </recommendedName>
</protein>
<keyword evidence="3 4" id="KW-0269">Exonuclease</keyword>
<keyword evidence="1 4" id="KW-0540">Nuclease</keyword>
<gene>
    <name evidence="4 6" type="primary">sbcD</name>
    <name evidence="6" type="ORF">IAC47_07180</name>
</gene>
<dbReference type="InterPro" id="IPR004593">
    <property type="entry name" value="SbcD"/>
</dbReference>
<proteinExistence type="inferred from homology"/>
<name>A0A9D1UHJ1_9BACT</name>
<reference evidence="6" key="2">
    <citation type="submission" date="2021-04" db="EMBL/GenBank/DDBJ databases">
        <authorList>
            <person name="Gilroy R."/>
        </authorList>
    </citation>
    <scope>NUCLEOTIDE SEQUENCE</scope>
    <source>
        <strain evidence="6">Gambia16-930</strain>
    </source>
</reference>
<dbReference type="Gene3D" id="3.60.21.10">
    <property type="match status" value="1"/>
</dbReference>
<evidence type="ECO:0000256" key="1">
    <source>
        <dbReference type="ARBA" id="ARBA00022722"/>
    </source>
</evidence>
<reference evidence="6" key="1">
    <citation type="journal article" date="2021" name="PeerJ">
        <title>Extensive microbial diversity within the chicken gut microbiome revealed by metagenomics and culture.</title>
        <authorList>
            <person name="Gilroy R."/>
            <person name="Ravi A."/>
            <person name="Getino M."/>
            <person name="Pursley I."/>
            <person name="Horton D.L."/>
            <person name="Alikhan N.F."/>
            <person name="Baker D."/>
            <person name="Gharbi K."/>
            <person name="Hall N."/>
            <person name="Watson M."/>
            <person name="Adriaenssens E.M."/>
            <person name="Foster-Nyarko E."/>
            <person name="Jarju S."/>
            <person name="Secka A."/>
            <person name="Antonio M."/>
            <person name="Oren A."/>
            <person name="Chaudhuri R.R."/>
            <person name="La Ragione R."/>
            <person name="Hildebrand F."/>
            <person name="Pallen M.J."/>
        </authorList>
    </citation>
    <scope>NUCLEOTIDE SEQUENCE</scope>
    <source>
        <strain evidence="6">Gambia16-930</strain>
    </source>
</reference>
<keyword evidence="4" id="KW-0235">DNA replication</keyword>
<evidence type="ECO:0000313" key="6">
    <source>
        <dbReference type="EMBL" id="HIW88032.1"/>
    </source>
</evidence>
<comment type="function">
    <text evidence="4">SbcCD cleaves DNA hairpin structures. These structures can inhibit DNA replication and are intermediates in certain DNA recombination reactions. The complex acts as a 3'-&gt;5' double strand exonuclease that can open hairpins. It also has a 5' single-strand endonuclease activity.</text>
</comment>
<dbReference type="CDD" id="cd00840">
    <property type="entry name" value="MPP_Mre11_N"/>
    <property type="match status" value="1"/>
</dbReference>
<dbReference type="AlphaFoldDB" id="A0A9D1UHJ1"/>
<evidence type="ECO:0000256" key="3">
    <source>
        <dbReference type="ARBA" id="ARBA00022839"/>
    </source>
</evidence>
<feature type="domain" description="Calcineurin-like phosphoesterase" evidence="5">
    <location>
        <begin position="1"/>
        <end position="220"/>
    </location>
</feature>
<dbReference type="InterPro" id="IPR004843">
    <property type="entry name" value="Calcineurin-like_PHP"/>
</dbReference>
<dbReference type="EMBL" id="DXGG01000223">
    <property type="protein sequence ID" value="HIW88032.1"/>
    <property type="molecule type" value="Genomic_DNA"/>
</dbReference>
<evidence type="ECO:0000256" key="4">
    <source>
        <dbReference type="RuleBase" id="RU363069"/>
    </source>
</evidence>
<dbReference type="GO" id="GO:0006260">
    <property type="term" value="P:DNA replication"/>
    <property type="evidence" value="ECO:0007669"/>
    <property type="project" value="UniProtKB-KW"/>
</dbReference>
<comment type="caution">
    <text evidence="6">The sequence shown here is derived from an EMBL/GenBank/DDBJ whole genome shotgun (WGS) entry which is preliminary data.</text>
</comment>
<dbReference type="InterPro" id="IPR050535">
    <property type="entry name" value="DNA_Repair-Maintenance_Comp"/>
</dbReference>
<keyword evidence="2 4" id="KW-0378">Hydrolase</keyword>
<keyword evidence="4" id="KW-0255">Endonuclease</keyword>
<evidence type="ECO:0000313" key="7">
    <source>
        <dbReference type="Proteomes" id="UP000824267"/>
    </source>
</evidence>
<dbReference type="InterPro" id="IPR041796">
    <property type="entry name" value="Mre11_N"/>
</dbReference>
<dbReference type="SUPFAM" id="SSF56300">
    <property type="entry name" value="Metallo-dependent phosphatases"/>
    <property type="match status" value="1"/>
</dbReference>
<evidence type="ECO:0000256" key="2">
    <source>
        <dbReference type="ARBA" id="ARBA00022801"/>
    </source>
</evidence>
<accession>A0A9D1UHJ1</accession>
<feature type="non-terminal residue" evidence="6">
    <location>
        <position position="379"/>
    </location>
</feature>
<sequence>MKILHTSDLHIGKKLYSHQRKEEQQDVLDELVFACRQEDVDVVLVAGDLFDNFTPSVDSMKMLFDTLVRISENGRRAIVLIAGNHDSADRIDMPDSFARTNGIFFLGNYDSIQQPLSLDNGINIEKTALNYMQIRISKYDYPLQLVVTPFVNEERLKTYFDGKDKDRLLRDFLAAVWEKTLEENARERGVKILMTHLFVLENEQDERTEPEDENAINIGGLSAIYSENIPSSIQYAALGHLHRCQRIGKRHIWYSGSPLAYSFAEEEQEKYFLIIDIEPDKEPMVVKRPVGSGHKLKNLKAEGVEKALELLNVYKDYWVQLHLVTPQAISYQQTLELHQAHDKLIQIIPEIESRDKNLESENKILELRDNPTELFKEFY</sequence>
<dbReference type="NCBIfam" id="TIGR00619">
    <property type="entry name" value="sbcd"/>
    <property type="match status" value="1"/>
</dbReference>
<evidence type="ECO:0000259" key="5">
    <source>
        <dbReference type="Pfam" id="PF00149"/>
    </source>
</evidence>
<dbReference type="Proteomes" id="UP000824267">
    <property type="component" value="Unassembled WGS sequence"/>
</dbReference>
<comment type="similarity">
    <text evidence="4">Belongs to the SbcD family.</text>
</comment>
<dbReference type="GO" id="GO:0004519">
    <property type="term" value="F:endonuclease activity"/>
    <property type="evidence" value="ECO:0007669"/>
    <property type="project" value="UniProtKB-KW"/>
</dbReference>
<dbReference type="GO" id="GO:0006310">
    <property type="term" value="P:DNA recombination"/>
    <property type="evidence" value="ECO:0007669"/>
    <property type="project" value="UniProtKB-KW"/>
</dbReference>
<keyword evidence="4" id="KW-0233">DNA recombination</keyword>
<dbReference type="GO" id="GO:0008408">
    <property type="term" value="F:3'-5' exonuclease activity"/>
    <property type="evidence" value="ECO:0007669"/>
    <property type="project" value="InterPro"/>
</dbReference>
<organism evidence="6 7">
    <name type="scientific">Candidatus Onthomorpha intestinigallinarum</name>
    <dbReference type="NCBI Taxonomy" id="2840880"/>
    <lineage>
        <taxon>Bacteria</taxon>
        <taxon>Pseudomonadati</taxon>
        <taxon>Bacteroidota</taxon>
        <taxon>Bacteroidia</taxon>
        <taxon>Bacteroidales</taxon>
        <taxon>Candidatus Onthomorpha</taxon>
    </lineage>
</organism>
<dbReference type="Pfam" id="PF00149">
    <property type="entry name" value="Metallophos"/>
    <property type="match status" value="1"/>
</dbReference>
<dbReference type="InterPro" id="IPR029052">
    <property type="entry name" value="Metallo-depent_PP-like"/>
</dbReference>
<dbReference type="PANTHER" id="PTHR30337">
    <property type="entry name" value="COMPONENT OF ATP-DEPENDENT DSDNA EXONUCLEASE"/>
    <property type="match status" value="1"/>
</dbReference>
<dbReference type="PANTHER" id="PTHR30337:SF0">
    <property type="entry name" value="NUCLEASE SBCCD SUBUNIT D"/>
    <property type="match status" value="1"/>
</dbReference>